<protein>
    <submittedName>
        <fullName evidence="1">Uncharacterized protein</fullName>
    </submittedName>
</protein>
<evidence type="ECO:0000313" key="1">
    <source>
        <dbReference type="EMBL" id="GIY11545.1"/>
    </source>
</evidence>
<dbReference type="EMBL" id="BPLR01006657">
    <property type="protein sequence ID" value="GIY11545.1"/>
    <property type="molecule type" value="Genomic_DNA"/>
</dbReference>
<comment type="caution">
    <text evidence="1">The sequence shown here is derived from an EMBL/GenBank/DDBJ whole genome shotgun (WGS) entry which is preliminary data.</text>
</comment>
<evidence type="ECO:0000313" key="2">
    <source>
        <dbReference type="Proteomes" id="UP001054945"/>
    </source>
</evidence>
<dbReference type="Proteomes" id="UP001054945">
    <property type="component" value="Unassembled WGS sequence"/>
</dbReference>
<reference evidence="1 2" key="1">
    <citation type="submission" date="2021-06" db="EMBL/GenBank/DDBJ databases">
        <title>Caerostris extrusa draft genome.</title>
        <authorList>
            <person name="Kono N."/>
            <person name="Arakawa K."/>
        </authorList>
    </citation>
    <scope>NUCLEOTIDE SEQUENCE [LARGE SCALE GENOMIC DNA]</scope>
</reference>
<name>A0AAV4QQQ6_CAEEX</name>
<sequence length="109" mass="12648">MIKKKGEFKNIICFQKNLSSFTHPHTEARFVKIRKPLRFHKSASIRTKQVLCERKQYSAKHLLAEPLYLATKLFSSFARFPIPALDPCQQQCPLSLNGRKSLRITNDNC</sequence>
<accession>A0AAV4QQQ6</accession>
<keyword evidence="2" id="KW-1185">Reference proteome</keyword>
<dbReference type="AlphaFoldDB" id="A0AAV4QQQ6"/>
<organism evidence="1 2">
    <name type="scientific">Caerostris extrusa</name>
    <name type="common">Bark spider</name>
    <name type="synonym">Caerostris bankana</name>
    <dbReference type="NCBI Taxonomy" id="172846"/>
    <lineage>
        <taxon>Eukaryota</taxon>
        <taxon>Metazoa</taxon>
        <taxon>Ecdysozoa</taxon>
        <taxon>Arthropoda</taxon>
        <taxon>Chelicerata</taxon>
        <taxon>Arachnida</taxon>
        <taxon>Araneae</taxon>
        <taxon>Araneomorphae</taxon>
        <taxon>Entelegynae</taxon>
        <taxon>Araneoidea</taxon>
        <taxon>Araneidae</taxon>
        <taxon>Caerostris</taxon>
    </lineage>
</organism>
<proteinExistence type="predicted"/>
<gene>
    <name evidence="1" type="ORF">CEXT_109801</name>
</gene>